<dbReference type="AlphaFoldDB" id="A0AAW1I6C4"/>
<sequence length="281" mass="31111">MQQDIMNSGASSSLSTISPSFNSYSSENIADIAARVIHELNISHEHHYDDDFYPSIPQNDAVLAADDENNDNESDNGDDDDEEGEFEFAVLCGEDMSSPISADEIFSNGQIKPIYPVFGHNYDAVLDGSKTASLRLPLRKLMREDRERSNDSVSSSSSDDNAELEGVPRETYCVWAPPKKNEGNEVTMKKKSNSTGTGVGTSKRWRFKDLLHRSNSDGKDTFVFLNNNGNKREKVTAVNSKISYGGGKKTEDIKTKKKSYAPDVIGFFGNVNGINRTIRPF</sequence>
<dbReference type="PANTHER" id="PTHR33095:SF23">
    <property type="entry name" value="DUF1645 FAMILY PROTEIN"/>
    <property type="match status" value="1"/>
</dbReference>
<reference evidence="2" key="1">
    <citation type="submission" date="2024-03" db="EMBL/GenBank/DDBJ databases">
        <title>WGS assembly of Saponaria officinalis var. Norfolk2.</title>
        <authorList>
            <person name="Jenkins J."/>
            <person name="Shu S."/>
            <person name="Grimwood J."/>
            <person name="Barry K."/>
            <person name="Goodstein D."/>
            <person name="Schmutz J."/>
            <person name="Leebens-Mack J."/>
            <person name="Osbourn A."/>
        </authorList>
    </citation>
    <scope>NUCLEOTIDE SEQUENCE [LARGE SCALE GENOMIC DNA]</scope>
    <source>
        <strain evidence="2">JIC</strain>
    </source>
</reference>
<evidence type="ECO:0000313" key="2">
    <source>
        <dbReference type="EMBL" id="KAK9684725.1"/>
    </source>
</evidence>
<dbReference type="Proteomes" id="UP001443914">
    <property type="component" value="Unassembled WGS sequence"/>
</dbReference>
<accession>A0AAW1I6C4</accession>
<proteinExistence type="predicted"/>
<keyword evidence="3" id="KW-1185">Reference proteome</keyword>
<dbReference type="Pfam" id="PF07816">
    <property type="entry name" value="DUF1645"/>
    <property type="match status" value="1"/>
</dbReference>
<organism evidence="2 3">
    <name type="scientific">Saponaria officinalis</name>
    <name type="common">Common soapwort</name>
    <name type="synonym">Lychnis saponaria</name>
    <dbReference type="NCBI Taxonomy" id="3572"/>
    <lineage>
        <taxon>Eukaryota</taxon>
        <taxon>Viridiplantae</taxon>
        <taxon>Streptophyta</taxon>
        <taxon>Embryophyta</taxon>
        <taxon>Tracheophyta</taxon>
        <taxon>Spermatophyta</taxon>
        <taxon>Magnoliopsida</taxon>
        <taxon>eudicotyledons</taxon>
        <taxon>Gunneridae</taxon>
        <taxon>Pentapetalae</taxon>
        <taxon>Caryophyllales</taxon>
        <taxon>Caryophyllaceae</taxon>
        <taxon>Caryophylleae</taxon>
        <taxon>Saponaria</taxon>
    </lineage>
</organism>
<dbReference type="EMBL" id="JBDFQZ010000010">
    <property type="protein sequence ID" value="KAK9684725.1"/>
    <property type="molecule type" value="Genomic_DNA"/>
</dbReference>
<evidence type="ECO:0000256" key="1">
    <source>
        <dbReference type="SAM" id="MobiDB-lite"/>
    </source>
</evidence>
<gene>
    <name evidence="2" type="ORF">RND81_10G227900</name>
</gene>
<evidence type="ECO:0000313" key="3">
    <source>
        <dbReference type="Proteomes" id="UP001443914"/>
    </source>
</evidence>
<dbReference type="PANTHER" id="PTHR33095">
    <property type="entry name" value="OS07G0619500 PROTEIN"/>
    <property type="match status" value="1"/>
</dbReference>
<feature type="region of interest" description="Disordered" evidence="1">
    <location>
        <begin position="144"/>
        <end position="169"/>
    </location>
</feature>
<name>A0AAW1I6C4_SAPOF</name>
<comment type="caution">
    <text evidence="2">The sequence shown here is derived from an EMBL/GenBank/DDBJ whole genome shotgun (WGS) entry which is preliminary data.</text>
</comment>
<dbReference type="InterPro" id="IPR012442">
    <property type="entry name" value="DUF1645_plant"/>
</dbReference>
<protein>
    <submittedName>
        <fullName evidence="2">Uncharacterized protein</fullName>
    </submittedName>
</protein>